<dbReference type="PANTHER" id="PTHR48081">
    <property type="entry name" value="AB HYDROLASE SUPERFAMILY PROTEIN C4A8.06C"/>
    <property type="match status" value="1"/>
</dbReference>
<feature type="transmembrane region" description="Helical" evidence="2">
    <location>
        <begin position="6"/>
        <end position="25"/>
    </location>
</feature>
<reference evidence="4 5" key="1">
    <citation type="submission" date="2019-02" db="EMBL/GenBank/DDBJ databases">
        <title>Deep-cultivation of Planctomycetes and their phenomic and genomic characterization uncovers novel biology.</title>
        <authorList>
            <person name="Wiegand S."/>
            <person name="Jogler M."/>
            <person name="Boedeker C."/>
            <person name="Pinto D."/>
            <person name="Vollmers J."/>
            <person name="Rivas-Marin E."/>
            <person name="Kohn T."/>
            <person name="Peeters S.H."/>
            <person name="Heuer A."/>
            <person name="Rast P."/>
            <person name="Oberbeckmann S."/>
            <person name="Bunk B."/>
            <person name="Jeske O."/>
            <person name="Meyerdierks A."/>
            <person name="Storesund J.E."/>
            <person name="Kallscheuer N."/>
            <person name="Luecker S."/>
            <person name="Lage O.M."/>
            <person name="Pohl T."/>
            <person name="Merkel B.J."/>
            <person name="Hornburger P."/>
            <person name="Mueller R.-W."/>
            <person name="Bruemmer F."/>
            <person name="Labrenz M."/>
            <person name="Spormann A.M."/>
            <person name="Op den Camp H."/>
            <person name="Overmann J."/>
            <person name="Amann R."/>
            <person name="Jetten M.S.M."/>
            <person name="Mascher T."/>
            <person name="Medema M.H."/>
            <person name="Devos D.P."/>
            <person name="Kaster A.-K."/>
            <person name="Ovreas L."/>
            <person name="Rohde M."/>
            <person name="Galperin M.Y."/>
            <person name="Jogler C."/>
        </authorList>
    </citation>
    <scope>NUCLEOTIDE SEQUENCE [LARGE SCALE GENOMIC DNA]</scope>
    <source>
        <strain evidence="4 5">HG66A1</strain>
    </source>
</reference>
<feature type="domain" description="BD-FAE-like" evidence="3">
    <location>
        <begin position="70"/>
        <end position="275"/>
    </location>
</feature>
<keyword evidence="2" id="KW-0812">Transmembrane</keyword>
<keyword evidence="1" id="KW-0378">Hydrolase</keyword>
<keyword evidence="2" id="KW-1133">Transmembrane helix</keyword>
<accession>A0A517PX06</accession>
<dbReference type="PANTHER" id="PTHR48081:SF13">
    <property type="entry name" value="ALPHA_BETA HYDROLASE"/>
    <property type="match status" value="1"/>
</dbReference>
<dbReference type="OrthoDB" id="265201at2"/>
<evidence type="ECO:0000259" key="3">
    <source>
        <dbReference type="Pfam" id="PF20434"/>
    </source>
</evidence>
<evidence type="ECO:0000313" key="4">
    <source>
        <dbReference type="EMBL" id="QDT23905.1"/>
    </source>
</evidence>
<keyword evidence="5" id="KW-1185">Reference proteome</keyword>
<protein>
    <submittedName>
        <fullName evidence="4">Acetyl esterase</fullName>
    </submittedName>
</protein>
<dbReference type="EMBL" id="CP036266">
    <property type="protein sequence ID" value="QDT23905.1"/>
    <property type="molecule type" value="Genomic_DNA"/>
</dbReference>
<evidence type="ECO:0000313" key="5">
    <source>
        <dbReference type="Proteomes" id="UP000320421"/>
    </source>
</evidence>
<evidence type="ECO:0000256" key="2">
    <source>
        <dbReference type="SAM" id="Phobius"/>
    </source>
</evidence>
<evidence type="ECO:0000256" key="1">
    <source>
        <dbReference type="ARBA" id="ARBA00022801"/>
    </source>
</evidence>
<keyword evidence="2" id="KW-0472">Membrane</keyword>
<organism evidence="4 5">
    <name type="scientific">Gimesia chilikensis</name>
    <dbReference type="NCBI Taxonomy" id="2605989"/>
    <lineage>
        <taxon>Bacteria</taxon>
        <taxon>Pseudomonadati</taxon>
        <taxon>Planctomycetota</taxon>
        <taxon>Planctomycetia</taxon>
        <taxon>Planctomycetales</taxon>
        <taxon>Planctomycetaceae</taxon>
        <taxon>Gimesia</taxon>
    </lineage>
</organism>
<dbReference type="Proteomes" id="UP000320421">
    <property type="component" value="Chromosome"/>
</dbReference>
<sequence>MPVFVTRVVLGIVFLGIVVCLIPDVEKKQEKEPARQLSSIPRSNIVPLPKDLKVIDDVVYHPGKKTRWRMNLVLPQQVETQPRPALVFVYAGGGSGGNNTTRHSRTGPLHYARKGYVCVSLYHRLSDDTPFAECLEDLKCAIRWMRAHADKYQIDPERIGAFGNANGGSMVCLVGLMKQSQQVDSSAPWHDKSSELNAICVTATPTDYLSWADGIEHLPRMIHLTWKNEDELKTEVAKISPITYVRADAPPMLVMHGVLDPFVDVSQADQFVAALKSVGARDVTYYRSDEAGHAVFLRDQTQTFPMMEDFFARTLGYPKGYKVAQR</sequence>
<proteinExistence type="predicted"/>
<dbReference type="Pfam" id="PF20434">
    <property type="entry name" value="BD-FAE"/>
    <property type="match status" value="1"/>
</dbReference>
<dbReference type="InterPro" id="IPR029058">
    <property type="entry name" value="AB_hydrolase_fold"/>
</dbReference>
<dbReference type="SUPFAM" id="SSF53474">
    <property type="entry name" value="alpha/beta-Hydrolases"/>
    <property type="match status" value="1"/>
</dbReference>
<dbReference type="RefSeq" id="WP_145192002.1">
    <property type="nucleotide sequence ID" value="NZ_CP036266.1"/>
</dbReference>
<dbReference type="GO" id="GO:0016787">
    <property type="term" value="F:hydrolase activity"/>
    <property type="evidence" value="ECO:0007669"/>
    <property type="project" value="UniProtKB-KW"/>
</dbReference>
<dbReference type="InterPro" id="IPR049492">
    <property type="entry name" value="BD-FAE-like_dom"/>
</dbReference>
<dbReference type="AlphaFoldDB" id="A0A517PX06"/>
<dbReference type="InterPro" id="IPR050300">
    <property type="entry name" value="GDXG_lipolytic_enzyme"/>
</dbReference>
<gene>
    <name evidence="4" type="ORF">HG66A1_57310</name>
</gene>
<name>A0A517PX06_9PLAN</name>
<dbReference type="Gene3D" id="3.40.50.1820">
    <property type="entry name" value="alpha/beta hydrolase"/>
    <property type="match status" value="1"/>
</dbReference>